<name>A0A9Q0U5U1_9ROSI</name>
<reference evidence="3" key="2">
    <citation type="journal article" date="2023" name="Int. J. Mol. Sci.">
        <title>De Novo Assembly and Annotation of 11 Diverse Shrub Willow (Salix) Genomes Reveals Novel Gene Organization in Sex-Linked Regions.</title>
        <authorList>
            <person name="Hyden B."/>
            <person name="Feng K."/>
            <person name="Yates T.B."/>
            <person name="Jawdy S."/>
            <person name="Cereghino C."/>
            <person name="Smart L.B."/>
            <person name="Muchero W."/>
        </authorList>
    </citation>
    <scope>NUCLEOTIDE SEQUENCE</scope>
    <source>
        <tissue evidence="3">Shoot tip</tissue>
    </source>
</reference>
<accession>A0A9Q0U5U1</accession>
<evidence type="ECO:0000313" key="3">
    <source>
        <dbReference type="EMBL" id="KAJ6724006.1"/>
    </source>
</evidence>
<evidence type="ECO:0000259" key="2">
    <source>
        <dbReference type="Pfam" id="PF14383"/>
    </source>
</evidence>
<dbReference type="PANTHER" id="PTHR46634">
    <property type="entry name" value="M REDUCTASE II SUBUNIT GAMMA, PUTATIVE (DUF3741)-RELATED"/>
    <property type="match status" value="1"/>
</dbReference>
<dbReference type="InterPro" id="IPR022212">
    <property type="entry name" value="DUF3741"/>
</dbReference>
<comment type="caution">
    <text evidence="3">The sequence shown here is derived from an EMBL/GenBank/DDBJ whole genome shotgun (WGS) entry which is preliminary data.</text>
</comment>
<evidence type="ECO:0000259" key="1">
    <source>
        <dbReference type="Pfam" id="PF12552"/>
    </source>
</evidence>
<feature type="domain" description="DUF3741" evidence="2">
    <location>
        <begin position="62"/>
        <end position="79"/>
    </location>
</feature>
<dbReference type="Pfam" id="PF12552">
    <property type="entry name" value="DUF3741"/>
    <property type="match status" value="1"/>
</dbReference>
<dbReference type="Proteomes" id="UP001151752">
    <property type="component" value="Chromosome 14"/>
</dbReference>
<dbReference type="PANTHER" id="PTHR46634:SF3">
    <property type="entry name" value="M REDUCTASE II SUBUNIT GAMMA, PUTATIVE (DUF3741)-RELATED"/>
    <property type="match status" value="1"/>
</dbReference>
<dbReference type="Pfam" id="PF14383">
    <property type="entry name" value="VARLMGL"/>
    <property type="match status" value="1"/>
</dbReference>
<gene>
    <name evidence="3" type="ORF">OIU74_008380</name>
</gene>
<sequence>MAVHLKLYVKPTVANMEIVVWQALQSQIAWRSSSNKKVNGAPIKRLIAQEMSKEVQSTHNPPPSLVAKLMGLDTLPHQQPIAATRRSHPRGYSRCSLSHSGILVQSWGEDHSFLDKQMPCEGHACQEQSEYKDVHEIWQQSEKIIRRDSSPQKGNQNAKVNMKKMALVRHKFMEAKCLSADEKGCQSKEFQDALEVLSSNKDLFLKFLQEPNSFFSPHLHDLQSMSPSPETKCIIVLRPFEGGR</sequence>
<organism evidence="3 4">
    <name type="scientific">Salix koriyanagi</name>
    <dbReference type="NCBI Taxonomy" id="2511006"/>
    <lineage>
        <taxon>Eukaryota</taxon>
        <taxon>Viridiplantae</taxon>
        <taxon>Streptophyta</taxon>
        <taxon>Embryophyta</taxon>
        <taxon>Tracheophyta</taxon>
        <taxon>Spermatophyta</taxon>
        <taxon>Magnoliopsida</taxon>
        <taxon>eudicotyledons</taxon>
        <taxon>Gunneridae</taxon>
        <taxon>Pentapetalae</taxon>
        <taxon>rosids</taxon>
        <taxon>fabids</taxon>
        <taxon>Malpighiales</taxon>
        <taxon>Salicaceae</taxon>
        <taxon>Saliceae</taxon>
        <taxon>Salix</taxon>
    </lineage>
</organism>
<evidence type="ECO:0000313" key="4">
    <source>
        <dbReference type="Proteomes" id="UP001151752"/>
    </source>
</evidence>
<keyword evidence="4" id="KW-1185">Reference proteome</keyword>
<proteinExistence type="predicted"/>
<protein>
    <submittedName>
        <fullName evidence="3">M REDUCTASE II SUBUNIT GAMMA putative (DUF3741)-RELATED</fullName>
    </submittedName>
</protein>
<reference evidence="3" key="1">
    <citation type="submission" date="2022-11" db="EMBL/GenBank/DDBJ databases">
        <authorList>
            <person name="Hyden B.L."/>
            <person name="Feng K."/>
            <person name="Yates T."/>
            <person name="Jawdy S."/>
            <person name="Smart L.B."/>
            <person name="Muchero W."/>
        </authorList>
    </citation>
    <scope>NUCLEOTIDE SEQUENCE</scope>
    <source>
        <tissue evidence="3">Shoot tip</tissue>
    </source>
</reference>
<dbReference type="InterPro" id="IPR032795">
    <property type="entry name" value="DUF3741-assoc"/>
</dbReference>
<dbReference type="EMBL" id="JAPFFM010000013">
    <property type="protein sequence ID" value="KAJ6724006.1"/>
    <property type="molecule type" value="Genomic_DNA"/>
</dbReference>
<feature type="domain" description="DUF3741" evidence="1">
    <location>
        <begin position="169"/>
        <end position="213"/>
    </location>
</feature>
<dbReference type="AlphaFoldDB" id="A0A9Q0U5U1"/>